<feature type="region of interest" description="Disordered" evidence="2">
    <location>
        <begin position="1290"/>
        <end position="1357"/>
    </location>
</feature>
<name>A0AAE0WWL3_9PEZI</name>
<feature type="region of interest" description="Disordered" evidence="2">
    <location>
        <begin position="912"/>
        <end position="936"/>
    </location>
</feature>
<dbReference type="Pfam" id="PF07859">
    <property type="entry name" value="Abhydrolase_3"/>
    <property type="match status" value="2"/>
</dbReference>
<keyword evidence="1" id="KW-0378">Hydrolase</keyword>
<proteinExistence type="predicted"/>
<reference evidence="4" key="1">
    <citation type="submission" date="2023-07" db="EMBL/GenBank/DDBJ databases">
        <title>Black Yeasts Isolated from many extreme environments.</title>
        <authorList>
            <person name="Coleine C."/>
            <person name="Stajich J.E."/>
            <person name="Selbmann L."/>
        </authorList>
    </citation>
    <scope>NUCLEOTIDE SEQUENCE</scope>
    <source>
        <strain evidence="4">CCFEE 5485</strain>
    </source>
</reference>
<accession>A0AAE0WWL3</accession>
<feature type="region of interest" description="Disordered" evidence="2">
    <location>
        <begin position="303"/>
        <end position="351"/>
    </location>
</feature>
<dbReference type="Gene3D" id="3.40.50.1820">
    <property type="entry name" value="alpha/beta hydrolase"/>
    <property type="match status" value="1"/>
</dbReference>
<evidence type="ECO:0000259" key="3">
    <source>
        <dbReference type="Pfam" id="PF07859"/>
    </source>
</evidence>
<gene>
    <name evidence="4" type="ORF">LTR78_000895</name>
</gene>
<feature type="region of interest" description="Disordered" evidence="2">
    <location>
        <begin position="509"/>
        <end position="557"/>
    </location>
</feature>
<evidence type="ECO:0000313" key="4">
    <source>
        <dbReference type="EMBL" id="KAK3679334.1"/>
    </source>
</evidence>
<evidence type="ECO:0000313" key="5">
    <source>
        <dbReference type="Proteomes" id="UP001274830"/>
    </source>
</evidence>
<feature type="compositionally biased region" description="Low complexity" evidence="2">
    <location>
        <begin position="778"/>
        <end position="794"/>
    </location>
</feature>
<feature type="compositionally biased region" description="Polar residues" evidence="2">
    <location>
        <begin position="747"/>
        <end position="760"/>
    </location>
</feature>
<feature type="compositionally biased region" description="Polar residues" evidence="2">
    <location>
        <begin position="1061"/>
        <end position="1071"/>
    </location>
</feature>
<sequence>MPFNTLSVASAVTPSVIETYFSHYLNRGPLRQKPTAHISYHEGLRLIRQFLDYSSRHSVEELQAFTTQWVPAPTWVRTYDLEVAPQFLERAAKILHTHLGRRDLEKIGGKTWWQWRRPEAPLRAEWIEMKKDFNERKRAGTKCDRCILYVHGGAYYFGSVDEHRYQMQRHARKLKARILAPRYRLAPQFPFPCGLQDCISTYLYLLEHFRPEQILFAGDSAGGGMVLSLLVILRDQGLPLPAGTILLSPWVDLTHSFPSVAGDGAGDYIPPHGFHHKPSMAWPPPPSDQTKKRARTFMDAAPSDAVELPAIAEPRKKKRKQKRGNEDVSDEEEEEDVTPAMAQAKAPMHPTLPDFGDDLSVMLDGTEIKLKEQLQLYAPNDLLAHPLVSPVLQPTLGGLPPMLIQVGGAELLRDEQIYLAHKAASPHGYLPSQAIMREYDPRRQQLNQYPATDVQLQVWDDLCHVPHTLSFTRPAKYMYRSVAQFGAWALAHAQHRGVEIRDNDDNVSIISSGAEDEGDASNASTTDLTRKKTAKPDEKDSVGAVGRAGDPLPPFKDHMIRQRVTRHGALYNLAPEAEIACLALDPASIGTIKPGPVRKWLSKRRDNDVKFANDLKKLQKKKAKELAQGYDDIPGETPPPTALVNRRKKGVAPEEKKKQKNWGLAMWSGWGSSHDESTLKREEKLDKENEAARQTSMQSTRPDGRPGSKASNMPPPSILQGANTLVVPGSRNGAASSDGSTKKRRTSSVSLWSAPWSQKQVVEDQRPRSSNRQVMDTGQAGRSAAGNGSANLAGYSRRSSMSNQSFASRPTSVAVPNAGEANPASLRVPGTQNTYLAPGGNRPHDGINAFPFRLRSPASNPSVATLDSGAPSSTNGDGVSIAAVEMPTHTDDHIEMPTPADEHVEMPAEPYRVPTRSDRPSPIEDPVSAVSRTTESPFTDIVSPVEQSSRSAVPARLQTPPQALPLPFAGRPAIFDNRSSVLGALGADGMPITPMMAKQRAPEIPRSVPTKTPQPPPTVFTTAAAPSNSTRRAMTPEVDSEQGTPVTPIDAQQEALFKIRSQATSDPTITAPTPEGSVRADDSLPVTPVDGQSTAPFKIRNPVYDPRAAQTPTPPLVAAVSNGSTATASESPEESRPSPEQVLAKKPGEATDATKSAPFKLRHTVYDPAAPIGGTSSKQQQEPAVPALPPTSSEGQRQTLSSSPEQERALPDARKVAERAMTPSAAELPPGTNIVMPTLVSRRPMMMQTDDSPPPAPPPKDDAPLPLTIGNGFGKPDWLARKRSRELLANLSGAGRKSPSPVSDLLSMDRKTPAATTTNPQQNRVENLMGKPTSKFSTITSMSPKKSGAGEITGQGAPDLGELLKFDFEKRDAGREVAALKRPGLETFVTASEGQLKRN</sequence>
<feature type="domain" description="Alpha/beta hydrolase fold-3" evidence="3">
    <location>
        <begin position="147"/>
        <end position="260"/>
    </location>
</feature>
<dbReference type="PANTHER" id="PTHR48081:SF19">
    <property type="entry name" value="AB HYDROLASE SUPERFAMILY PROTEIN C4A8.06C"/>
    <property type="match status" value="1"/>
</dbReference>
<dbReference type="EMBL" id="JAUTXT010000002">
    <property type="protein sequence ID" value="KAK3679334.1"/>
    <property type="molecule type" value="Genomic_DNA"/>
</dbReference>
<evidence type="ECO:0000256" key="2">
    <source>
        <dbReference type="SAM" id="MobiDB-lite"/>
    </source>
</evidence>
<feature type="region of interest" description="Disordered" evidence="2">
    <location>
        <begin position="1002"/>
        <end position="1045"/>
    </location>
</feature>
<feature type="compositionally biased region" description="Polar residues" evidence="2">
    <location>
        <begin position="797"/>
        <end position="811"/>
    </location>
</feature>
<dbReference type="InterPro" id="IPR050300">
    <property type="entry name" value="GDXG_lipolytic_enzyme"/>
</dbReference>
<dbReference type="Proteomes" id="UP001274830">
    <property type="component" value="Unassembled WGS sequence"/>
</dbReference>
<feature type="compositionally biased region" description="Basic and acidic residues" evidence="2">
    <location>
        <begin position="673"/>
        <end position="691"/>
    </location>
</feature>
<evidence type="ECO:0000256" key="1">
    <source>
        <dbReference type="ARBA" id="ARBA00022801"/>
    </source>
</evidence>
<feature type="compositionally biased region" description="Basic and acidic residues" evidence="2">
    <location>
        <begin position="528"/>
        <end position="541"/>
    </location>
</feature>
<comment type="caution">
    <text evidence="4">The sequence shown here is derived from an EMBL/GenBank/DDBJ whole genome shotgun (WGS) entry which is preliminary data.</text>
</comment>
<dbReference type="PANTHER" id="PTHR48081">
    <property type="entry name" value="AB HYDROLASE SUPERFAMILY PROTEIN C4A8.06C"/>
    <property type="match status" value="1"/>
</dbReference>
<feature type="compositionally biased region" description="Basic and acidic residues" evidence="2">
    <location>
        <begin position="1205"/>
        <end position="1218"/>
    </location>
</feature>
<feature type="compositionally biased region" description="Acidic residues" evidence="2">
    <location>
        <begin position="327"/>
        <end position="337"/>
    </location>
</feature>
<feature type="domain" description="Alpha/beta hydrolase fold-3" evidence="3">
    <location>
        <begin position="370"/>
        <end position="424"/>
    </location>
</feature>
<feature type="compositionally biased region" description="Polar residues" evidence="2">
    <location>
        <begin position="1314"/>
        <end position="1325"/>
    </location>
</feature>
<feature type="region of interest" description="Disordered" evidence="2">
    <location>
        <begin position="1061"/>
        <end position="1271"/>
    </location>
</feature>
<feature type="compositionally biased region" description="Polar residues" evidence="2">
    <location>
        <begin position="1334"/>
        <end position="1344"/>
    </location>
</feature>
<protein>
    <recommendedName>
        <fullName evidence="3">Alpha/beta hydrolase fold-3 domain-containing protein</fullName>
    </recommendedName>
</protein>
<organism evidence="4 5">
    <name type="scientific">Recurvomyces mirabilis</name>
    <dbReference type="NCBI Taxonomy" id="574656"/>
    <lineage>
        <taxon>Eukaryota</taxon>
        <taxon>Fungi</taxon>
        <taxon>Dikarya</taxon>
        <taxon>Ascomycota</taxon>
        <taxon>Pezizomycotina</taxon>
        <taxon>Dothideomycetes</taxon>
        <taxon>Dothideomycetidae</taxon>
        <taxon>Mycosphaerellales</taxon>
        <taxon>Teratosphaeriaceae</taxon>
        <taxon>Recurvomyces</taxon>
    </lineage>
</organism>
<feature type="compositionally biased region" description="Polar residues" evidence="2">
    <location>
        <begin position="692"/>
        <end position="701"/>
    </location>
</feature>
<dbReference type="SUPFAM" id="SSF53474">
    <property type="entry name" value="alpha/beta-Hydrolases"/>
    <property type="match status" value="1"/>
</dbReference>
<keyword evidence="5" id="KW-1185">Reference proteome</keyword>
<feature type="compositionally biased region" description="Polar residues" evidence="2">
    <location>
        <begin position="1190"/>
        <end position="1204"/>
    </location>
</feature>
<feature type="region of interest" description="Disordered" evidence="2">
    <location>
        <begin position="630"/>
        <end position="854"/>
    </location>
</feature>
<dbReference type="GO" id="GO:0016787">
    <property type="term" value="F:hydrolase activity"/>
    <property type="evidence" value="ECO:0007669"/>
    <property type="project" value="UniProtKB-KW"/>
</dbReference>
<dbReference type="InterPro" id="IPR013094">
    <property type="entry name" value="AB_hydrolase_3"/>
</dbReference>
<dbReference type="InterPro" id="IPR029058">
    <property type="entry name" value="AB_hydrolase_fold"/>
</dbReference>